<evidence type="ECO:0000313" key="1">
    <source>
        <dbReference type="EMBL" id="RMU65945.1"/>
    </source>
</evidence>
<dbReference type="Proteomes" id="UP000280395">
    <property type="component" value="Unassembled WGS sequence"/>
</dbReference>
<gene>
    <name evidence="1" type="ORF">ALP29_200308</name>
</gene>
<proteinExistence type="predicted"/>
<evidence type="ECO:0000313" key="2">
    <source>
        <dbReference type="Proteomes" id="UP000280395"/>
    </source>
</evidence>
<reference evidence="1 2" key="1">
    <citation type="submission" date="2018-08" db="EMBL/GenBank/DDBJ databases">
        <title>Recombination of ecologically and evolutionarily significant loci maintains genetic cohesion in the Pseudomonas syringae species complex.</title>
        <authorList>
            <person name="Dillon M."/>
            <person name="Thakur S."/>
            <person name="Almeida R.N.D."/>
            <person name="Weir B.S."/>
            <person name="Guttman D.S."/>
        </authorList>
    </citation>
    <scope>NUCLEOTIDE SEQUENCE [LARGE SCALE GENOMIC DNA]</scope>
    <source>
        <strain evidence="1 2">ICMP 14479</strain>
    </source>
</reference>
<dbReference type="EMBL" id="RBUA01000108">
    <property type="protein sequence ID" value="RMU65945.1"/>
    <property type="molecule type" value="Genomic_DNA"/>
</dbReference>
<dbReference type="AlphaFoldDB" id="A0A3M5W8F2"/>
<protein>
    <submittedName>
        <fullName evidence="1">Uncharacterized protein</fullName>
    </submittedName>
</protein>
<comment type="caution">
    <text evidence="1">The sequence shown here is derived from an EMBL/GenBank/DDBJ whole genome shotgun (WGS) entry which is preliminary data.</text>
</comment>
<accession>A0A3M5W8F2</accession>
<sequence>MVTTAEWAANNAAGNYDLTYKDMTRADPIILQTIIDPRSANSSTLATNLYSPQTLPKALELFDAGLTATRSEQRAARKSLWRLAGFADRRRFGIPGL</sequence>
<name>A0A3M5W8F2_PSESX</name>
<organism evidence="1 2">
    <name type="scientific">Pseudomonas syringae pv. avii</name>
    <dbReference type="NCBI Taxonomy" id="663959"/>
    <lineage>
        <taxon>Bacteria</taxon>
        <taxon>Pseudomonadati</taxon>
        <taxon>Pseudomonadota</taxon>
        <taxon>Gammaproteobacteria</taxon>
        <taxon>Pseudomonadales</taxon>
        <taxon>Pseudomonadaceae</taxon>
        <taxon>Pseudomonas</taxon>
        <taxon>Pseudomonas syringae</taxon>
    </lineage>
</organism>